<feature type="region of interest" description="Disordered" evidence="14">
    <location>
        <begin position="80"/>
        <end position="190"/>
    </location>
</feature>
<accession>A0A8U0UB79</accession>
<dbReference type="SUPFAM" id="SSF57903">
    <property type="entry name" value="FYVE/PHD zinc finger"/>
    <property type="match status" value="1"/>
</dbReference>
<dbReference type="SUPFAM" id="SSF57850">
    <property type="entry name" value="RING/U-box"/>
    <property type="match status" value="1"/>
</dbReference>
<dbReference type="InterPro" id="IPR015947">
    <property type="entry name" value="PUA-like_sf"/>
</dbReference>
<keyword evidence="3 13" id="KW-0808">Transferase</keyword>
<evidence type="ECO:0000256" key="5">
    <source>
        <dbReference type="ARBA" id="ARBA00022771"/>
    </source>
</evidence>
<dbReference type="CDD" id="cd17123">
    <property type="entry name" value="Ubl_UHRF2"/>
    <property type="match status" value="1"/>
</dbReference>
<evidence type="ECO:0000256" key="11">
    <source>
        <dbReference type="PROSITE-ProRule" id="PRU00175"/>
    </source>
</evidence>
<dbReference type="PROSITE" id="PS50089">
    <property type="entry name" value="ZF_RING_2"/>
    <property type="match status" value="1"/>
</dbReference>
<protein>
    <recommendedName>
        <fullName evidence="13">E3 ubiquitin-protein ligase UHRF</fullName>
        <ecNumber evidence="13">2.3.2.27</ecNumber>
    </recommendedName>
    <alternativeName>
        <fullName evidence="13">RING-type E3 ubiquitin transferase UHRF</fullName>
    </alternativeName>
    <alternativeName>
        <fullName evidence="13">Ubiquitin-like PHD and RING finger domain-containing protein</fullName>
    </alternativeName>
    <alternativeName>
        <fullName evidence="13">Ubiquitin-like-containing PHD and RING finger domains protein</fullName>
    </alternativeName>
</protein>
<dbReference type="KEGG" id="snh:120044888"/>
<evidence type="ECO:0000259" key="17">
    <source>
        <dbReference type="PROSITE" id="PS50089"/>
    </source>
</evidence>
<reference evidence="20" key="1">
    <citation type="submission" date="2025-08" db="UniProtKB">
        <authorList>
            <consortium name="RefSeq"/>
        </authorList>
    </citation>
    <scope>IDENTIFICATION</scope>
    <source>
        <tissue evidence="20">White muscle</tissue>
    </source>
</reference>
<feature type="compositionally biased region" description="Low complexity" evidence="14">
    <location>
        <begin position="83"/>
        <end position="162"/>
    </location>
</feature>
<gene>
    <name evidence="20" type="primary">LOC120044888</name>
</gene>
<keyword evidence="8 13" id="KW-0238">DNA-binding</keyword>
<dbReference type="Pfam" id="PF00628">
    <property type="entry name" value="PHD"/>
    <property type="match status" value="1"/>
</dbReference>
<dbReference type="Gene3D" id="2.30.280.10">
    <property type="entry name" value="SRA-YDG"/>
    <property type="match status" value="1"/>
</dbReference>
<dbReference type="InterPro" id="IPR017907">
    <property type="entry name" value="Znf_RING_CS"/>
</dbReference>
<evidence type="ECO:0000256" key="7">
    <source>
        <dbReference type="ARBA" id="ARBA00022833"/>
    </source>
</evidence>
<feature type="compositionally biased region" description="Low complexity" evidence="14">
    <location>
        <begin position="264"/>
        <end position="282"/>
    </location>
</feature>
<dbReference type="SMART" id="SM00466">
    <property type="entry name" value="SRA"/>
    <property type="match status" value="1"/>
</dbReference>
<dbReference type="GO" id="GO:0008270">
    <property type="term" value="F:zinc ion binding"/>
    <property type="evidence" value="ECO:0007669"/>
    <property type="project" value="UniProtKB-KW"/>
</dbReference>
<feature type="compositionally biased region" description="Polar residues" evidence="14">
    <location>
        <begin position="827"/>
        <end position="836"/>
    </location>
</feature>
<proteinExistence type="predicted"/>
<evidence type="ECO:0000256" key="8">
    <source>
        <dbReference type="ARBA" id="ARBA00023125"/>
    </source>
</evidence>
<feature type="compositionally biased region" description="Polar residues" evidence="14">
    <location>
        <begin position="796"/>
        <end position="807"/>
    </location>
</feature>
<dbReference type="GO" id="GO:0005634">
    <property type="term" value="C:nucleus"/>
    <property type="evidence" value="ECO:0007669"/>
    <property type="project" value="UniProtKB-SubCell"/>
</dbReference>
<feature type="region of interest" description="Disordered" evidence="14">
    <location>
        <begin position="226"/>
        <end position="307"/>
    </location>
</feature>
<evidence type="ECO:0000256" key="14">
    <source>
        <dbReference type="SAM" id="MobiDB-lite"/>
    </source>
</evidence>
<dbReference type="Gene3D" id="2.30.30.1150">
    <property type="match status" value="1"/>
</dbReference>
<dbReference type="PROSITE" id="PS50053">
    <property type="entry name" value="UBIQUITIN_2"/>
    <property type="match status" value="1"/>
</dbReference>
<evidence type="ECO:0000256" key="6">
    <source>
        <dbReference type="ARBA" id="ARBA00022786"/>
    </source>
</evidence>
<feature type="compositionally biased region" description="Polar residues" evidence="14">
    <location>
        <begin position="226"/>
        <end position="238"/>
    </location>
</feature>
<keyword evidence="10" id="KW-0131">Cell cycle</keyword>
<dbReference type="GO" id="GO:0003677">
    <property type="term" value="F:DNA binding"/>
    <property type="evidence" value="ECO:0007669"/>
    <property type="project" value="UniProtKB-KW"/>
</dbReference>
<feature type="domain" description="PHD-type" evidence="15">
    <location>
        <begin position="443"/>
        <end position="496"/>
    </location>
</feature>
<feature type="region of interest" description="Disordered" evidence="14">
    <location>
        <begin position="748"/>
        <end position="843"/>
    </location>
</feature>
<dbReference type="InterPro" id="IPR047468">
    <property type="entry name" value="Ubl_UHRF2"/>
</dbReference>
<evidence type="ECO:0000256" key="2">
    <source>
        <dbReference type="ARBA" id="ARBA00004906"/>
    </source>
</evidence>
<dbReference type="InterPro" id="IPR029071">
    <property type="entry name" value="Ubiquitin-like_domsf"/>
</dbReference>
<dbReference type="Gene3D" id="2.30.30.140">
    <property type="match status" value="1"/>
</dbReference>
<dbReference type="SMART" id="SM00249">
    <property type="entry name" value="PHD"/>
    <property type="match status" value="1"/>
</dbReference>
<dbReference type="InterPro" id="IPR047467">
    <property type="entry name" value="PHD_UHRF2"/>
</dbReference>
<dbReference type="Proteomes" id="UP000808372">
    <property type="component" value="Chromosome 3"/>
</dbReference>
<evidence type="ECO:0000256" key="4">
    <source>
        <dbReference type="ARBA" id="ARBA00022723"/>
    </source>
</evidence>
<dbReference type="Gene3D" id="3.30.40.10">
    <property type="entry name" value="Zinc/RING finger domain, C3HC4 (zinc finger)"/>
    <property type="match status" value="1"/>
</dbReference>
<dbReference type="Gene3D" id="3.10.20.90">
    <property type="entry name" value="Phosphatidylinositol 3-kinase Catalytic Subunit, Chain A, domain 1"/>
    <property type="match status" value="1"/>
</dbReference>
<dbReference type="FunFam" id="3.30.40.10:FF:000066">
    <property type="entry name" value="E3 ubiquitin-protein ligase UHRF2 isoform X1"/>
    <property type="match status" value="1"/>
</dbReference>
<comment type="domain">
    <text evidence="13">The tudor-like regions specifically recognize and bind histone H3 unmethylated at 'Arg-2' (H3R2me0), while the PHD-type zinc finger specifically recognizes and binds histone H3 trimethylated at 'Lys-9' (H3K9me3).</text>
</comment>
<dbReference type="GO" id="GO:0042393">
    <property type="term" value="F:histone binding"/>
    <property type="evidence" value="ECO:0007669"/>
    <property type="project" value="UniProtKB-UniRule"/>
</dbReference>
<evidence type="ECO:0000259" key="18">
    <source>
        <dbReference type="PROSITE" id="PS51015"/>
    </source>
</evidence>
<dbReference type="FunFam" id="2.30.280.10:FF:000001">
    <property type="entry name" value="E3 ubiquitin-protein ligase UHRF1 isoform 1"/>
    <property type="match status" value="1"/>
</dbReference>
<organism evidence="19 20">
    <name type="scientific">Salvelinus namaycush</name>
    <name type="common">Lake trout</name>
    <name type="synonym">Salmo namaycush</name>
    <dbReference type="NCBI Taxonomy" id="8040"/>
    <lineage>
        <taxon>Eukaryota</taxon>
        <taxon>Metazoa</taxon>
        <taxon>Chordata</taxon>
        <taxon>Craniata</taxon>
        <taxon>Vertebrata</taxon>
        <taxon>Euteleostomi</taxon>
        <taxon>Actinopterygii</taxon>
        <taxon>Neopterygii</taxon>
        <taxon>Teleostei</taxon>
        <taxon>Protacanthopterygii</taxon>
        <taxon>Salmoniformes</taxon>
        <taxon>Salmonidae</taxon>
        <taxon>Salmoninae</taxon>
        <taxon>Salvelinus</taxon>
    </lineage>
</organism>
<comment type="catalytic activity">
    <reaction evidence="1 13">
        <text>S-ubiquitinyl-[E2 ubiquitin-conjugating enzyme]-L-cysteine + [acceptor protein]-L-lysine = [E2 ubiquitin-conjugating enzyme]-L-cysteine + N(6)-ubiquitinyl-[acceptor protein]-L-lysine.</text>
        <dbReference type="EC" id="2.3.2.27"/>
    </reaction>
</comment>
<dbReference type="InterPro" id="IPR019787">
    <property type="entry name" value="Znf_PHD-finger"/>
</dbReference>
<dbReference type="InterPro" id="IPR019956">
    <property type="entry name" value="Ubiquitin_dom"/>
</dbReference>
<comment type="pathway">
    <text evidence="2 13">Protein modification; protein ubiquitination.</text>
</comment>
<keyword evidence="9 12" id="KW-0539">Nucleus</keyword>
<comment type="domain">
    <text evidence="13">The YDG domain mediates the interaction with histone H3.</text>
</comment>
<dbReference type="PANTHER" id="PTHR14140">
    <property type="entry name" value="E3 UBIQUITIN-PROTEIN LIGASE UHRF-RELATED"/>
    <property type="match status" value="1"/>
</dbReference>
<dbReference type="SMART" id="SM00213">
    <property type="entry name" value="UBQ"/>
    <property type="match status" value="1"/>
</dbReference>
<feature type="compositionally biased region" description="Polar residues" evidence="14">
    <location>
        <begin position="163"/>
        <end position="175"/>
    </location>
</feature>
<name>A0A8U0UB79_SALNM</name>
<dbReference type="InterPro" id="IPR003105">
    <property type="entry name" value="SRA_YDG"/>
</dbReference>
<dbReference type="PROSITE" id="PS51015">
    <property type="entry name" value="YDG"/>
    <property type="match status" value="1"/>
</dbReference>
<dbReference type="SUPFAM" id="SSF54236">
    <property type="entry name" value="Ubiquitin-like"/>
    <property type="match status" value="1"/>
</dbReference>
<dbReference type="AlphaFoldDB" id="A0A8U0UB79"/>
<dbReference type="PANTHER" id="PTHR14140:SF3">
    <property type="entry name" value="E3 UBIQUITIN-PROTEIN LIGASE UHRF2"/>
    <property type="match status" value="1"/>
</dbReference>
<evidence type="ECO:0000259" key="15">
    <source>
        <dbReference type="PROSITE" id="PS50016"/>
    </source>
</evidence>
<dbReference type="PRINTS" id="PR00348">
    <property type="entry name" value="UBIQUITIN"/>
</dbReference>
<dbReference type="Pfam" id="PF12148">
    <property type="entry name" value="TTD"/>
    <property type="match status" value="1"/>
</dbReference>
<evidence type="ECO:0000256" key="10">
    <source>
        <dbReference type="ARBA" id="ARBA00023306"/>
    </source>
</evidence>
<dbReference type="GO" id="GO:0061630">
    <property type="term" value="F:ubiquitin protein ligase activity"/>
    <property type="evidence" value="ECO:0007669"/>
    <property type="project" value="UniProtKB-UniRule"/>
</dbReference>
<dbReference type="EC" id="2.3.2.27" evidence="13"/>
<evidence type="ECO:0000256" key="12">
    <source>
        <dbReference type="PROSITE-ProRule" id="PRU00358"/>
    </source>
</evidence>
<dbReference type="InterPro" id="IPR011011">
    <property type="entry name" value="Znf_FYVE_PHD"/>
</dbReference>
<feature type="compositionally biased region" description="Acidic residues" evidence="14">
    <location>
        <begin position="782"/>
        <end position="791"/>
    </location>
</feature>
<feature type="domain" description="RING-type" evidence="17">
    <location>
        <begin position="870"/>
        <end position="909"/>
    </location>
</feature>
<comment type="function">
    <text evidence="13">Multi domain E3 ubiquitin ligase that also plays a role in DNA methylation and histone modifications.</text>
</comment>
<keyword evidence="5 11" id="KW-0863">Zinc-finger</keyword>
<feature type="compositionally biased region" description="Basic and acidic residues" evidence="14">
    <location>
        <begin position="808"/>
        <end position="825"/>
    </location>
</feature>
<keyword evidence="4 13" id="KW-0479">Metal-binding</keyword>
<feature type="compositionally biased region" description="Basic residues" evidence="14">
    <location>
        <begin position="761"/>
        <end position="777"/>
    </location>
</feature>
<dbReference type="Pfam" id="PF00240">
    <property type="entry name" value="ubiquitin"/>
    <property type="match status" value="1"/>
</dbReference>
<dbReference type="GeneID" id="120044888"/>
<evidence type="ECO:0000256" key="1">
    <source>
        <dbReference type="ARBA" id="ARBA00000900"/>
    </source>
</evidence>
<evidence type="ECO:0000256" key="3">
    <source>
        <dbReference type="ARBA" id="ARBA00022679"/>
    </source>
</evidence>
<dbReference type="InterPro" id="IPR036987">
    <property type="entry name" value="SRA-YDG_sf"/>
</dbReference>
<dbReference type="SUPFAM" id="SSF88697">
    <property type="entry name" value="PUA domain-like"/>
    <property type="match status" value="1"/>
</dbReference>
<evidence type="ECO:0000256" key="9">
    <source>
        <dbReference type="ARBA" id="ARBA00023242"/>
    </source>
</evidence>
<dbReference type="InterPro" id="IPR045134">
    <property type="entry name" value="UHRF1/2-like"/>
</dbReference>
<feature type="domain" description="Ubiquitin-like" evidence="16">
    <location>
        <begin position="1"/>
        <end position="78"/>
    </location>
</feature>
<dbReference type="InterPro" id="IPR021991">
    <property type="entry name" value="TTD_dom"/>
</dbReference>
<dbReference type="InterPro" id="IPR001965">
    <property type="entry name" value="Znf_PHD"/>
</dbReference>
<dbReference type="PROSITE" id="PS50016">
    <property type="entry name" value="ZF_PHD_2"/>
    <property type="match status" value="1"/>
</dbReference>
<sequence>MWIQIRTIDGKETRTIEDLSRLTKIESLRLKIQEIFNVNPGQQRLFYRGKQMEDGHTLYDYNVGLNDIVQLLIRSQAGDATDSPLISPSVISPVVSPKECDTMPPTTPNTTTGAATTPSKPTTVAPTLTPKPTTVNNNTTTTGNTSTTTNISTTTSKKTINTSDPNNNADESSSGPPLEKHDNQPSTSARPFLIDAGIGVFKINELVDCRDISIGAWFEACIDNVSRSPKGQNSTSKAPTAGKVGRPSKRTNGKLETEPGQGQSHLSSSDNNNGNNCSVLNSASIGPGAGPSTSQTDSTATDKEKEDVTYHIRYDDYPENGVVEMCGGNVRPRARTLLRWDQLTVGLVVMVNYNIEIPEERGFWFDAEITALNEISRTNKEVRIRILLGGPGDVIPDCKLLFLDEIYQIEKTGAHSLSAVDGQFKRKSGPECKHCKTDPESECRFCSCCVCGGKQDAHMQLLCDECNMAFHIYCLNPPLATIPDDEDWYCPTCKNDTSEVVKAGEKLKASKKKAKMPSAHTESQRDWGKGMACVGRTKECTIVPSNHYGPVPGVPVGTTWKFRVQVSEAGVHRPHVGGIHGRSNDGSYSLVLAGGFEDEVDRGDEFTYTGSGGRDLSGNKRIGEHSFDQTLTHYNRALALNCDAPINDKDGAESRNWRAGKPVRVVRSSKGRRISKYAPEEGNRYDGIYKVVKYWPEKGKCGFLVWRYLLRRDDLEPAPWTPEGLARIQTLGLAVQYPPGYVEAMANKTKKEANARPGSTRSKKHPGRGRPRLQPLKKVKEEEDEEEEEEKPMEGTDQSQSNGSQETEVCKESTEPRAKRQKMEESFQLTEQQQSLIKEDQPNRKNWDEAMGHLKEGPNFLRKVEQTFMCVCCQELVYQPITTVCTHNVCKTCLQRSFRAEVYTCPACRHDLGKDYVMVLNKTLQLLLDQFFPGYSKGR</sequence>
<dbReference type="GO" id="GO:0044027">
    <property type="term" value="P:negative regulation of gene expression via chromosomal CpG island methylation"/>
    <property type="evidence" value="ECO:0007669"/>
    <property type="project" value="TreeGrafter"/>
</dbReference>
<dbReference type="CDD" id="cd20458">
    <property type="entry name" value="Tudor_UHRF2_rpt2"/>
    <property type="match status" value="1"/>
</dbReference>
<feature type="domain" description="YDG" evidence="18">
    <location>
        <begin position="549"/>
        <end position="712"/>
    </location>
</feature>
<dbReference type="RefSeq" id="XP_038845536.1">
    <property type="nucleotide sequence ID" value="XM_038989608.1"/>
</dbReference>
<dbReference type="FunFam" id="2.30.30.1150:FF:000001">
    <property type="entry name" value="E3 ubiquitin-protein ligase UHRF2 isoform X1"/>
    <property type="match status" value="1"/>
</dbReference>
<keyword evidence="6 13" id="KW-0833">Ubl conjugation pathway</keyword>
<dbReference type="OrthoDB" id="2270193at2759"/>
<evidence type="ECO:0000256" key="13">
    <source>
        <dbReference type="RuleBase" id="RU369101"/>
    </source>
</evidence>
<dbReference type="InterPro" id="IPR000626">
    <property type="entry name" value="Ubiquitin-like_dom"/>
</dbReference>
<dbReference type="CDD" id="cd15617">
    <property type="entry name" value="PHD_UHRF2"/>
    <property type="match status" value="1"/>
</dbReference>
<evidence type="ECO:0000313" key="20">
    <source>
        <dbReference type="RefSeq" id="XP_038845536.1"/>
    </source>
</evidence>
<dbReference type="PROSITE" id="PS00518">
    <property type="entry name" value="ZF_RING_1"/>
    <property type="match status" value="1"/>
</dbReference>
<keyword evidence="7 13" id="KW-0862">Zinc</keyword>
<evidence type="ECO:0000259" key="16">
    <source>
        <dbReference type="PROSITE" id="PS50053"/>
    </source>
</evidence>
<dbReference type="InterPro" id="IPR001841">
    <property type="entry name" value="Znf_RING"/>
</dbReference>
<comment type="subcellular location">
    <subcellularLocation>
        <location evidence="12 13">Nucleus</location>
    </subcellularLocation>
</comment>
<dbReference type="SMART" id="SM00184">
    <property type="entry name" value="RING"/>
    <property type="match status" value="2"/>
</dbReference>
<evidence type="ECO:0000313" key="19">
    <source>
        <dbReference type="Proteomes" id="UP000808372"/>
    </source>
</evidence>
<dbReference type="InterPro" id="IPR013083">
    <property type="entry name" value="Znf_RING/FYVE/PHD"/>
</dbReference>
<dbReference type="Pfam" id="PF02182">
    <property type="entry name" value="SAD_SRA"/>
    <property type="match status" value="1"/>
</dbReference>
<keyword evidence="19" id="KW-1185">Reference proteome</keyword>
<dbReference type="GO" id="GO:0016567">
    <property type="term" value="P:protein ubiquitination"/>
    <property type="evidence" value="ECO:0007669"/>
    <property type="project" value="UniProtKB-UniRule"/>
</dbReference>